<evidence type="ECO:0000313" key="1">
    <source>
        <dbReference type="EMBL" id="XDV58764.1"/>
    </source>
</evidence>
<protein>
    <submittedName>
        <fullName evidence="1">DUF2806 domain-containing protein</fullName>
    </submittedName>
</protein>
<dbReference type="AlphaFoldDB" id="A0AB39XNI6"/>
<dbReference type="RefSeq" id="WP_369723305.1">
    <property type="nucleotide sequence ID" value="NZ_CP165734.1"/>
</dbReference>
<dbReference type="InterPro" id="IPR021254">
    <property type="entry name" value="DUF2806"/>
</dbReference>
<gene>
    <name evidence="1" type="ORF">AB8Z38_04530</name>
</gene>
<accession>A0AB39XNI6</accession>
<reference evidence="1" key="1">
    <citation type="submission" date="2024-08" db="EMBL/GenBank/DDBJ databases">
        <authorList>
            <person name="Chaddad Z."/>
            <person name="Lamrabet M."/>
            <person name="Bouhnik O."/>
            <person name="Alami S."/>
            <person name="Wipf D."/>
            <person name="Courty P.E."/>
            <person name="Missbah El Idrissi M."/>
        </authorList>
    </citation>
    <scope>NUCLEOTIDE SEQUENCE</scope>
    <source>
        <strain evidence="1">LLZ17</strain>
    </source>
</reference>
<name>A0AB39XNI6_9BRAD</name>
<organism evidence="1">
    <name type="scientific">Bradyrhizobium sp. LLZ17</name>
    <dbReference type="NCBI Taxonomy" id="3239388"/>
    <lineage>
        <taxon>Bacteria</taxon>
        <taxon>Pseudomonadati</taxon>
        <taxon>Pseudomonadota</taxon>
        <taxon>Alphaproteobacteria</taxon>
        <taxon>Hyphomicrobiales</taxon>
        <taxon>Nitrobacteraceae</taxon>
        <taxon>Bradyrhizobium</taxon>
    </lineage>
</organism>
<dbReference type="Pfam" id="PF10987">
    <property type="entry name" value="DUF2806"/>
    <property type="match status" value="1"/>
</dbReference>
<dbReference type="EMBL" id="CP165734">
    <property type="protein sequence ID" value="XDV58764.1"/>
    <property type="molecule type" value="Genomic_DNA"/>
</dbReference>
<proteinExistence type="predicted"/>
<sequence length="325" mass="35179">MTDLIDFIKSVPGLAKAFTELVGDVGRLGSSIAKLGTTKVDQGRKAIEDQTSRDSALSHAKTESDIRIGNALTKAAAQYIQANAMDLGERALERCVHSMIKHQLNREKVVVTTGEILRLNPPKTTEMPSEDWLNVFGKYAENASSEKMRDHWAYILSGEIRRPGSFSFAALHLASIIDTRIAEKIERFRPWLIGNSIPLIPATKQAGGYDDLLILASIGFLNLGGAHIRIVEDGAEKAEFELEGCKLLVTPKPQVKLGNQVMSNGVSIAVAVVGPAGDELLSVLPPVAQDSRLPELLVEDLRPLCADVVIVSNDESEMGPPPTVL</sequence>